<evidence type="ECO:0000256" key="8">
    <source>
        <dbReference type="ARBA" id="ARBA00022723"/>
    </source>
</evidence>
<evidence type="ECO:0000313" key="15">
    <source>
        <dbReference type="EMBL" id="QJB18552.1"/>
    </source>
</evidence>
<keyword evidence="10" id="KW-0255">Endonuclease</keyword>
<keyword evidence="9" id="KW-0547">Nucleotide-binding</keyword>
<dbReference type="Gene3D" id="3.40.1310.20">
    <property type="match status" value="1"/>
</dbReference>
<dbReference type="GO" id="GO:0016779">
    <property type="term" value="F:nucleotidyltransferase activity"/>
    <property type="evidence" value="ECO:0007669"/>
    <property type="project" value="UniProtKB-KW"/>
</dbReference>
<dbReference type="Pfam" id="PF00799">
    <property type="entry name" value="Gemini_AL1"/>
    <property type="match status" value="1"/>
</dbReference>
<dbReference type="InterPro" id="IPR001301">
    <property type="entry name" value="Gemini_AL1_CLV"/>
</dbReference>
<dbReference type="GO" id="GO:0042025">
    <property type="term" value="C:host cell nucleus"/>
    <property type="evidence" value="ECO:0007669"/>
    <property type="project" value="UniProtKB-SubCell"/>
</dbReference>
<evidence type="ECO:0000256" key="11">
    <source>
        <dbReference type="ARBA" id="ARBA00022801"/>
    </source>
</evidence>
<evidence type="ECO:0000256" key="9">
    <source>
        <dbReference type="ARBA" id="ARBA00022741"/>
    </source>
</evidence>
<dbReference type="PRINTS" id="PR00228">
    <property type="entry name" value="GEMCOATCLVL1"/>
</dbReference>
<dbReference type="InterPro" id="IPR027417">
    <property type="entry name" value="P-loop_NTPase"/>
</dbReference>
<keyword evidence="11" id="KW-0378">Hydrolase</keyword>
<dbReference type="InterPro" id="IPR049912">
    <property type="entry name" value="CRESS_DNA_REP"/>
</dbReference>
<keyword evidence="8" id="KW-0479">Metal-binding</keyword>
<feature type="domain" description="CRESS-DNA virus Rep endonuclease" evidence="14">
    <location>
        <begin position="3"/>
        <end position="113"/>
    </location>
</feature>
<dbReference type="GO" id="GO:0016888">
    <property type="term" value="F:DNA endonuclease activity, producing 5'-phosphomonoesters"/>
    <property type="evidence" value="ECO:0007669"/>
    <property type="project" value="InterPro"/>
</dbReference>
<organism evidence="15">
    <name type="scientific">Genomoviridae sp</name>
    <dbReference type="NCBI Taxonomy" id="2202565"/>
    <lineage>
        <taxon>Viruses</taxon>
        <taxon>Monodnaviria</taxon>
        <taxon>Shotokuvirae</taxon>
        <taxon>Cressdnaviricota</taxon>
        <taxon>Repensiviricetes</taxon>
        <taxon>Geplafuvirales</taxon>
        <taxon>Genomoviridae</taxon>
    </lineage>
</organism>
<evidence type="ECO:0000256" key="6">
    <source>
        <dbReference type="ARBA" id="ARBA00022705"/>
    </source>
</evidence>
<evidence type="ECO:0000256" key="4">
    <source>
        <dbReference type="ARBA" id="ARBA00022679"/>
    </source>
</evidence>
<dbReference type="InterPro" id="IPR022692">
    <property type="entry name" value="Gemini_AL1_REP_central"/>
</dbReference>
<evidence type="ECO:0000256" key="10">
    <source>
        <dbReference type="ARBA" id="ARBA00022759"/>
    </source>
</evidence>
<evidence type="ECO:0000256" key="2">
    <source>
        <dbReference type="ARBA" id="ARBA00014531"/>
    </source>
</evidence>
<dbReference type="EMBL" id="MT309816">
    <property type="protein sequence ID" value="QJB18552.1"/>
    <property type="molecule type" value="Genomic_DNA"/>
</dbReference>
<name>A0A858NFQ2_9VIRU</name>
<dbReference type="GO" id="GO:0003677">
    <property type="term" value="F:DNA binding"/>
    <property type="evidence" value="ECO:0007669"/>
    <property type="project" value="UniProtKB-KW"/>
</dbReference>
<keyword evidence="3" id="KW-1048">Host nucleus</keyword>
<dbReference type="GO" id="GO:0005198">
    <property type="term" value="F:structural molecule activity"/>
    <property type="evidence" value="ECO:0007669"/>
    <property type="project" value="InterPro"/>
</dbReference>
<evidence type="ECO:0000256" key="12">
    <source>
        <dbReference type="ARBA" id="ARBA00023124"/>
    </source>
</evidence>
<evidence type="ECO:0000256" key="13">
    <source>
        <dbReference type="ARBA" id="ARBA00023125"/>
    </source>
</evidence>
<keyword evidence="4" id="KW-0808">Transferase</keyword>
<dbReference type="GO" id="GO:0006260">
    <property type="term" value="P:DNA replication"/>
    <property type="evidence" value="ECO:0007669"/>
    <property type="project" value="UniProtKB-KW"/>
</dbReference>
<dbReference type="GO" id="GO:0046872">
    <property type="term" value="F:metal ion binding"/>
    <property type="evidence" value="ECO:0007669"/>
    <property type="project" value="UniProtKB-KW"/>
</dbReference>
<dbReference type="Gene3D" id="3.40.50.300">
    <property type="entry name" value="P-loop containing nucleotide triphosphate hydrolases"/>
    <property type="match status" value="1"/>
</dbReference>
<evidence type="ECO:0000256" key="3">
    <source>
        <dbReference type="ARBA" id="ARBA00022562"/>
    </source>
</evidence>
<evidence type="ECO:0000256" key="7">
    <source>
        <dbReference type="ARBA" id="ARBA00022722"/>
    </source>
</evidence>
<reference evidence="15" key="1">
    <citation type="submission" date="2020-04" db="EMBL/GenBank/DDBJ databases">
        <title>Genomes of microviruses in a sewage oxidation pond.</title>
        <authorList>
            <person name="Schreck J."/>
            <person name="Kraberger S."/>
            <person name="Scotch M."/>
            <person name="Halden R.U."/>
            <person name="Varsani A."/>
        </authorList>
    </citation>
    <scope>NUCLEOTIDE SEQUENCE</scope>
    <source>
        <strain evidence="15">6538_354</strain>
    </source>
</reference>
<dbReference type="PROSITE" id="PS52020">
    <property type="entry name" value="CRESS_DNA_REP"/>
    <property type="match status" value="1"/>
</dbReference>
<evidence type="ECO:0000259" key="14">
    <source>
        <dbReference type="PROSITE" id="PS52020"/>
    </source>
</evidence>
<dbReference type="GO" id="GO:0000166">
    <property type="term" value="F:nucleotide binding"/>
    <property type="evidence" value="ECO:0007669"/>
    <property type="project" value="UniProtKB-KW"/>
</dbReference>
<keyword evidence="7" id="KW-0540">Nuclease</keyword>
<dbReference type="SUPFAM" id="SSF52540">
    <property type="entry name" value="P-loop containing nucleoside triphosphate hydrolases"/>
    <property type="match status" value="1"/>
</dbReference>
<proteinExistence type="predicted"/>
<dbReference type="Pfam" id="PF08283">
    <property type="entry name" value="Gemini_AL1_M"/>
    <property type="match status" value="1"/>
</dbReference>
<keyword evidence="13" id="KW-0238">DNA-binding</keyword>
<keyword evidence="5" id="KW-0548">Nucleotidyltransferase</keyword>
<accession>A0A858NFQ2</accession>
<sequence length="340" mass="39689">MFRFRAKTVLLTYPQVSHDATPAFLSPRDNHYNRICEVAGNPDVYRLGRELHQDGGTHFHCYIGWRDIIQKRDPRIFDFAGAHPNIEKVSRTPFKAFDYAGKDDDIILELGDRPSEPRSSRDGRDRIWRDALTAETKDEFLQNVKEMAPRDFVLYNRALREFAELHYADPIETYTSPPIETLGGERVEEWLRQFRDTSGGRRRSLILWGPTRTGKTLWARSIGKHLYFNEYFNLNEVKTGAEYAVFDDIQGGFDTFRQYKGWLGAQSEFTVTDKYRGKRKLMWGKPCIMCANYDPRMSSNCDWDWMAGNVDVIHIPETEPLARVIPQPSRQSPEDRNEQY</sequence>
<keyword evidence="6" id="KW-0235">DNA replication</keyword>
<protein>
    <recommendedName>
        <fullName evidence="2">Replication-associated protein</fullName>
    </recommendedName>
</protein>
<evidence type="ECO:0000256" key="1">
    <source>
        <dbReference type="ARBA" id="ARBA00004147"/>
    </source>
</evidence>
<keyword evidence="12" id="KW-0190">Covalent protein-DNA linkage</keyword>
<dbReference type="SUPFAM" id="SSF55464">
    <property type="entry name" value="Origin of replication-binding domain, RBD-like"/>
    <property type="match status" value="1"/>
</dbReference>
<evidence type="ECO:0000256" key="5">
    <source>
        <dbReference type="ARBA" id="ARBA00022695"/>
    </source>
</evidence>
<comment type="subcellular location">
    <subcellularLocation>
        <location evidence="1">Host nucleus</location>
    </subcellularLocation>
</comment>